<gene>
    <name evidence="1" type="ORF">RWE15_24205</name>
</gene>
<dbReference type="InterPro" id="IPR011990">
    <property type="entry name" value="TPR-like_helical_dom_sf"/>
</dbReference>
<dbReference type="EMBL" id="JAWDIP010000004">
    <property type="protein sequence ID" value="MDY0396833.1"/>
    <property type="molecule type" value="Genomic_DNA"/>
</dbReference>
<dbReference type="Proteomes" id="UP001281447">
    <property type="component" value="Unassembled WGS sequence"/>
</dbReference>
<dbReference type="Pfam" id="PF13414">
    <property type="entry name" value="TPR_11"/>
    <property type="match status" value="1"/>
</dbReference>
<dbReference type="Gene3D" id="1.25.40.10">
    <property type="entry name" value="Tetratricopeptide repeat domain"/>
    <property type="match status" value="1"/>
</dbReference>
<sequence>MQHVQEYDRAITFYEKAIKLDENAATAYYGLGGIYYERSMAEKAQKKFPKSHRFRFE</sequence>
<name>A0ABU5CC07_9BACI</name>
<proteinExistence type="predicted"/>
<reference evidence="1 2" key="1">
    <citation type="submission" date="2023-10" db="EMBL/GenBank/DDBJ databases">
        <title>Virgibacillus halophilus 5B73C genome.</title>
        <authorList>
            <person name="Miliotis G."/>
            <person name="Sengupta P."/>
            <person name="Hameed A."/>
            <person name="Chuvochina M."/>
            <person name="Mcdonagh F."/>
            <person name="Simpson A.C."/>
            <person name="Singh N.K."/>
            <person name="Rekha P.D."/>
            <person name="Raman K."/>
            <person name="Hugenholtz P."/>
            <person name="Venkateswaran K."/>
        </authorList>
    </citation>
    <scope>NUCLEOTIDE SEQUENCE [LARGE SCALE GENOMIC DNA]</scope>
    <source>
        <strain evidence="1 2">5B73C</strain>
    </source>
</reference>
<protein>
    <submittedName>
        <fullName evidence="1">Tetratricopeptide repeat protein</fullName>
    </submittedName>
</protein>
<evidence type="ECO:0000313" key="2">
    <source>
        <dbReference type="Proteomes" id="UP001281447"/>
    </source>
</evidence>
<organism evidence="1 2">
    <name type="scientific">Tigheibacillus halophilus</name>
    <dbReference type="NCBI Taxonomy" id="361280"/>
    <lineage>
        <taxon>Bacteria</taxon>
        <taxon>Bacillati</taxon>
        <taxon>Bacillota</taxon>
        <taxon>Bacilli</taxon>
        <taxon>Bacillales</taxon>
        <taxon>Bacillaceae</taxon>
        <taxon>Tigheibacillus</taxon>
    </lineage>
</organism>
<accession>A0ABU5CC07</accession>
<keyword evidence="2" id="KW-1185">Reference proteome</keyword>
<dbReference type="SUPFAM" id="SSF48452">
    <property type="entry name" value="TPR-like"/>
    <property type="match status" value="1"/>
</dbReference>
<evidence type="ECO:0000313" key="1">
    <source>
        <dbReference type="EMBL" id="MDY0396833.1"/>
    </source>
</evidence>
<comment type="caution">
    <text evidence="1">The sequence shown here is derived from an EMBL/GenBank/DDBJ whole genome shotgun (WGS) entry which is preliminary data.</text>
</comment>